<dbReference type="EMBL" id="CM051394">
    <property type="protein sequence ID" value="KAJ4729930.1"/>
    <property type="molecule type" value="Genomic_DNA"/>
</dbReference>
<name>A0ACC1Z4K7_MELAZ</name>
<keyword evidence="2" id="KW-1185">Reference proteome</keyword>
<organism evidence="1 2">
    <name type="scientific">Melia azedarach</name>
    <name type="common">Chinaberry tree</name>
    <dbReference type="NCBI Taxonomy" id="155640"/>
    <lineage>
        <taxon>Eukaryota</taxon>
        <taxon>Viridiplantae</taxon>
        <taxon>Streptophyta</taxon>
        <taxon>Embryophyta</taxon>
        <taxon>Tracheophyta</taxon>
        <taxon>Spermatophyta</taxon>
        <taxon>Magnoliopsida</taxon>
        <taxon>eudicotyledons</taxon>
        <taxon>Gunneridae</taxon>
        <taxon>Pentapetalae</taxon>
        <taxon>rosids</taxon>
        <taxon>malvids</taxon>
        <taxon>Sapindales</taxon>
        <taxon>Meliaceae</taxon>
        <taxon>Melia</taxon>
    </lineage>
</organism>
<evidence type="ECO:0000313" key="2">
    <source>
        <dbReference type="Proteomes" id="UP001164539"/>
    </source>
</evidence>
<proteinExistence type="predicted"/>
<accession>A0ACC1Z4K7</accession>
<sequence>MEKGLISVDRWTEGSQVYFLTHLHSDHTRGLSSSWDRGLLFCSRLTAKLFPFKFPGLDLSLLRILDVGSWHSISLISPSSGEKTVVQVMAIDAHHCPGSVMLLFRGEFGCLLYTGDFRWETSSEKANIGRTTLLKALKDDVVDILYLDNTYCNPSYSFPSRDIAAQQVVDIIISHPDHDIIIGIDSLGKEELLYHISHKLNIKIWVWPERLQTMHLLGFHDIFTTKTTVTRVRAVPRYSFSIDTLERLNTIHSTVGIMPSGLPWVAKPLKGNENLFPSLITSYKSKWSTNGGTRTDKLKENLGSVDKFHKHIYSVPYSDHSCFMEIQEFINLVQPTNIRGIVNSSSCYVDPLYYFGRLCRANQPSLGLNYKQEKRVEGKRLIAVQTKSNVGSGKSSEANRKQGRTAELDISGVQVSKVNALRQVRRGAKIAQNESSD</sequence>
<evidence type="ECO:0000313" key="1">
    <source>
        <dbReference type="EMBL" id="KAJ4729930.1"/>
    </source>
</evidence>
<dbReference type="Proteomes" id="UP001164539">
    <property type="component" value="Chromosome 1"/>
</dbReference>
<comment type="caution">
    <text evidence="1">The sequence shown here is derived from an EMBL/GenBank/DDBJ whole genome shotgun (WGS) entry which is preliminary data.</text>
</comment>
<protein>
    <submittedName>
        <fullName evidence="1">DNA repair metallo-beta-lactamase</fullName>
    </submittedName>
</protein>
<reference evidence="1 2" key="1">
    <citation type="journal article" date="2023" name="Science">
        <title>Complex scaffold remodeling in plant triterpene biosynthesis.</title>
        <authorList>
            <person name="De La Pena R."/>
            <person name="Hodgson H."/>
            <person name="Liu J.C."/>
            <person name="Stephenson M.J."/>
            <person name="Martin A.C."/>
            <person name="Owen C."/>
            <person name="Harkess A."/>
            <person name="Leebens-Mack J."/>
            <person name="Jimenez L.E."/>
            <person name="Osbourn A."/>
            <person name="Sattely E.S."/>
        </authorList>
    </citation>
    <scope>NUCLEOTIDE SEQUENCE [LARGE SCALE GENOMIC DNA]</scope>
    <source>
        <strain evidence="2">cv. JPN11</strain>
        <tissue evidence="1">Leaf</tissue>
    </source>
</reference>
<gene>
    <name evidence="1" type="ORF">OWV82_002634</name>
</gene>